<dbReference type="GO" id="GO:0006281">
    <property type="term" value="P:DNA repair"/>
    <property type="evidence" value="ECO:0007669"/>
    <property type="project" value="TreeGrafter"/>
</dbReference>
<dbReference type="InterPro" id="IPR027417">
    <property type="entry name" value="P-loop_NTPase"/>
</dbReference>
<dbReference type="InterPro" id="IPR006549">
    <property type="entry name" value="HAD-SF_hydro_IIIA"/>
</dbReference>
<dbReference type="InterPro" id="IPR023214">
    <property type="entry name" value="HAD_sf"/>
</dbReference>
<dbReference type="InterPro" id="IPR006551">
    <property type="entry name" value="Polynucleotide_phosphatase"/>
</dbReference>
<dbReference type="InterPro" id="IPR036412">
    <property type="entry name" value="HAD-like_sf"/>
</dbReference>
<dbReference type="SUPFAM" id="SSF56784">
    <property type="entry name" value="HAD-like"/>
    <property type="match status" value="1"/>
</dbReference>
<dbReference type="GO" id="GO:0005524">
    <property type="term" value="F:ATP binding"/>
    <property type="evidence" value="ECO:0007669"/>
    <property type="project" value="UniProtKB-KW"/>
</dbReference>
<dbReference type="GO" id="GO:0003690">
    <property type="term" value="F:double-stranded DNA binding"/>
    <property type="evidence" value="ECO:0007669"/>
    <property type="project" value="TreeGrafter"/>
</dbReference>
<dbReference type="GO" id="GO:0046404">
    <property type="term" value="F:ATP-dependent polydeoxyribonucleotide 5'-hydroxyl-kinase activity"/>
    <property type="evidence" value="ECO:0007669"/>
    <property type="project" value="TreeGrafter"/>
</dbReference>
<dbReference type="InterPro" id="IPR013954">
    <property type="entry name" value="PNK3P"/>
</dbReference>
<dbReference type="NCBIfam" id="TIGR01664">
    <property type="entry name" value="DNA-3'-Pase"/>
    <property type="match status" value="1"/>
</dbReference>
<dbReference type="PANTHER" id="PTHR12083">
    <property type="entry name" value="BIFUNCTIONAL POLYNUCLEOTIDE PHOSPHATASE/KINASE"/>
    <property type="match status" value="1"/>
</dbReference>
<dbReference type="Pfam" id="PF13671">
    <property type="entry name" value="AAA_33"/>
    <property type="match status" value="1"/>
</dbReference>
<dbReference type="PANTHER" id="PTHR12083:SF9">
    <property type="entry name" value="BIFUNCTIONAL POLYNUCLEOTIDE PHOSPHATASE_KINASE"/>
    <property type="match status" value="1"/>
</dbReference>
<evidence type="ECO:0000313" key="1">
    <source>
        <dbReference type="EMBL" id="QHT36448.1"/>
    </source>
</evidence>
<dbReference type="Gene3D" id="3.40.50.300">
    <property type="entry name" value="P-loop containing nucleotide triphosphate hydrolases"/>
    <property type="match status" value="1"/>
</dbReference>
<dbReference type="GO" id="GO:0046403">
    <property type="term" value="F:polynucleotide 3'-phosphatase activity"/>
    <property type="evidence" value="ECO:0007669"/>
    <property type="project" value="TreeGrafter"/>
</dbReference>
<dbReference type="AlphaFoldDB" id="A0A6C0F4F4"/>
<reference evidence="1" key="1">
    <citation type="journal article" date="2020" name="Nature">
        <title>Giant virus diversity and host interactions through global metagenomics.</title>
        <authorList>
            <person name="Schulz F."/>
            <person name="Roux S."/>
            <person name="Paez-Espino D."/>
            <person name="Jungbluth S."/>
            <person name="Walsh D.A."/>
            <person name="Denef V.J."/>
            <person name="McMahon K.D."/>
            <person name="Konstantinidis K.T."/>
            <person name="Eloe-Fadrosh E.A."/>
            <person name="Kyrpides N.C."/>
            <person name="Woyke T."/>
        </authorList>
    </citation>
    <scope>NUCLEOTIDE SEQUENCE</scope>
    <source>
        <strain evidence="1">GVMAG-S-ERX555931-87</strain>
    </source>
</reference>
<name>A0A6C0F4F4_9ZZZZ</name>
<dbReference type="Gene3D" id="3.40.50.1000">
    <property type="entry name" value="HAD superfamily/HAD-like"/>
    <property type="match status" value="1"/>
</dbReference>
<organism evidence="1">
    <name type="scientific">viral metagenome</name>
    <dbReference type="NCBI Taxonomy" id="1070528"/>
    <lineage>
        <taxon>unclassified sequences</taxon>
        <taxon>metagenomes</taxon>
        <taxon>organismal metagenomes</taxon>
    </lineage>
</organism>
<evidence type="ECO:0008006" key="2">
    <source>
        <dbReference type="Google" id="ProtNLM"/>
    </source>
</evidence>
<accession>A0A6C0F4F4</accession>
<dbReference type="SUPFAM" id="SSF52540">
    <property type="entry name" value="P-loop containing nucleoside triphosphate hydrolases"/>
    <property type="match status" value="1"/>
</dbReference>
<dbReference type="NCBIfam" id="TIGR01662">
    <property type="entry name" value="HAD-SF-IIIA"/>
    <property type="match status" value="1"/>
</dbReference>
<sequence length="310" mass="36179">MSSSIYKINKPKYRDKLAAFDYDWTIVNPKEGKTLPINVNDWEWYHPSVPDKIKEYYDNGHMIVIFTNQSKEWKHKQIRIVSRALKIPIFTVIASKPNYKPKTNMFDVLFKNNTINKSESFFVGDALGRKIDFSDSDKVFADNIGIKCYSPEEIFFKEEKIIIPNILDNYFIYNESNPEIIIMVGYPGSGKSTIANYICNSDNYVSINSDDYKTTPKMLKKAKDYLLNKSSIIFDATNSSIKKRNEYITFAKKNNYYNIKCIHVSTPLSVSFKRNRLRKEEKQVPKIAYSVYTKHYQEPSSDEGFQLIKI</sequence>
<proteinExistence type="predicted"/>
<protein>
    <recommendedName>
        <fullName evidence="2">DNA 3'-phosphatase</fullName>
    </recommendedName>
</protein>
<dbReference type="EMBL" id="MN738742">
    <property type="protein sequence ID" value="QHT36448.1"/>
    <property type="molecule type" value="Genomic_DNA"/>
</dbReference>
<dbReference type="Pfam" id="PF08645">
    <property type="entry name" value="PNK3P"/>
    <property type="match status" value="1"/>
</dbReference>